<evidence type="ECO:0000256" key="1">
    <source>
        <dbReference type="SAM" id="Phobius"/>
    </source>
</evidence>
<dbReference type="AlphaFoldDB" id="A0AAD4XS22"/>
<dbReference type="PANTHER" id="PTHR34673:SF1">
    <property type="entry name" value="COLD-REGULATED PROTEIN"/>
    <property type="match status" value="1"/>
</dbReference>
<dbReference type="Proteomes" id="UP001202328">
    <property type="component" value="Unassembled WGS sequence"/>
</dbReference>
<name>A0AAD4XS22_9MAGN</name>
<keyword evidence="1" id="KW-1133">Transmembrane helix</keyword>
<evidence type="ECO:0000313" key="3">
    <source>
        <dbReference type="Proteomes" id="UP001202328"/>
    </source>
</evidence>
<sequence>MGSFVCVECGTRRNPCRCRVFGPTLGCVAFLVTAVVCWPVGAVIWICSHAKGRRIMGKPAAVVYPKVSNCLPI</sequence>
<gene>
    <name evidence="2" type="ORF">MKW98_021590</name>
</gene>
<reference evidence="2" key="1">
    <citation type="submission" date="2022-04" db="EMBL/GenBank/DDBJ databases">
        <title>A functionally conserved STORR gene fusion in Papaver species that diverged 16.8 million years ago.</title>
        <authorList>
            <person name="Catania T."/>
        </authorList>
    </citation>
    <scope>NUCLEOTIDE SEQUENCE</scope>
    <source>
        <strain evidence="2">S-188037</strain>
    </source>
</reference>
<feature type="transmembrane region" description="Helical" evidence="1">
    <location>
        <begin position="20"/>
        <end position="46"/>
    </location>
</feature>
<accession>A0AAD4XS22</accession>
<organism evidence="2 3">
    <name type="scientific">Papaver atlanticum</name>
    <dbReference type="NCBI Taxonomy" id="357466"/>
    <lineage>
        <taxon>Eukaryota</taxon>
        <taxon>Viridiplantae</taxon>
        <taxon>Streptophyta</taxon>
        <taxon>Embryophyta</taxon>
        <taxon>Tracheophyta</taxon>
        <taxon>Spermatophyta</taxon>
        <taxon>Magnoliopsida</taxon>
        <taxon>Ranunculales</taxon>
        <taxon>Papaveraceae</taxon>
        <taxon>Papaveroideae</taxon>
        <taxon>Papaver</taxon>
    </lineage>
</organism>
<proteinExistence type="predicted"/>
<keyword evidence="3" id="KW-1185">Reference proteome</keyword>
<dbReference type="EMBL" id="JAJJMB010003208">
    <property type="protein sequence ID" value="KAI3948984.1"/>
    <property type="molecule type" value="Genomic_DNA"/>
</dbReference>
<keyword evidence="1" id="KW-0472">Membrane</keyword>
<keyword evidence="1" id="KW-0812">Transmembrane</keyword>
<dbReference type="PANTHER" id="PTHR34673">
    <property type="entry name" value="COLD-REGULATED PROTEIN"/>
    <property type="match status" value="1"/>
</dbReference>
<comment type="caution">
    <text evidence="2">The sequence shown here is derived from an EMBL/GenBank/DDBJ whole genome shotgun (WGS) entry which is preliminary data.</text>
</comment>
<protein>
    <submittedName>
        <fullName evidence="2">Uncharacterized protein</fullName>
    </submittedName>
</protein>
<evidence type="ECO:0000313" key="2">
    <source>
        <dbReference type="EMBL" id="KAI3948984.1"/>
    </source>
</evidence>